<accession>A0ABP6ZYK7</accession>
<dbReference type="SUPFAM" id="SSF46785">
    <property type="entry name" value="Winged helix' DNA-binding domain"/>
    <property type="match status" value="1"/>
</dbReference>
<organism evidence="1 2">
    <name type="scientific">Kineosporia mesophila</name>
    <dbReference type="NCBI Taxonomy" id="566012"/>
    <lineage>
        <taxon>Bacteria</taxon>
        <taxon>Bacillati</taxon>
        <taxon>Actinomycetota</taxon>
        <taxon>Actinomycetes</taxon>
        <taxon>Kineosporiales</taxon>
        <taxon>Kineosporiaceae</taxon>
        <taxon>Kineosporia</taxon>
    </lineage>
</organism>
<dbReference type="InterPro" id="IPR043519">
    <property type="entry name" value="NT_sf"/>
</dbReference>
<protein>
    <submittedName>
        <fullName evidence="1">ArsR family transcriptional regulator</fullName>
    </submittedName>
</protein>
<dbReference type="InterPro" id="IPR036390">
    <property type="entry name" value="WH_DNA-bd_sf"/>
</dbReference>
<comment type="caution">
    <text evidence="1">The sequence shown here is derived from an EMBL/GenBank/DDBJ whole genome shotgun (WGS) entry which is preliminary data.</text>
</comment>
<dbReference type="RefSeq" id="WP_231481047.1">
    <property type="nucleotide sequence ID" value="NZ_BAAAZO010000006.1"/>
</dbReference>
<reference evidence="2" key="1">
    <citation type="journal article" date="2019" name="Int. J. Syst. Evol. Microbiol.">
        <title>The Global Catalogue of Microorganisms (GCM) 10K type strain sequencing project: providing services to taxonomists for standard genome sequencing and annotation.</title>
        <authorList>
            <consortium name="The Broad Institute Genomics Platform"/>
            <consortium name="The Broad Institute Genome Sequencing Center for Infectious Disease"/>
            <person name="Wu L."/>
            <person name="Ma J."/>
        </authorList>
    </citation>
    <scope>NUCLEOTIDE SEQUENCE [LARGE SCALE GENOMIC DNA]</scope>
    <source>
        <strain evidence="2">JCM 16902</strain>
    </source>
</reference>
<sequence>MLHPEQEYGLSELALRLNVPLTTLHREVKRLETAGLVISRTLGRNRVLRAASDHPAAEPLARLLEVTFGPRVVVEEEFSSIGAEKVLIFGSWAARHAGQSGPPPHDVDVLVVGRVRRADVYDAADRAQHRIGLEVNPVIRTREQWEDRADFLISQIRESPFTTLIDNGGSNDGTVEVR</sequence>
<gene>
    <name evidence="1" type="ORF">GCM10022223_41530</name>
</gene>
<dbReference type="InterPro" id="IPR036388">
    <property type="entry name" value="WH-like_DNA-bd_sf"/>
</dbReference>
<evidence type="ECO:0000313" key="2">
    <source>
        <dbReference type="Proteomes" id="UP001501074"/>
    </source>
</evidence>
<keyword evidence="2" id="KW-1185">Reference proteome</keyword>
<name>A0ABP6ZYK7_9ACTN</name>
<dbReference type="InterPro" id="IPR011991">
    <property type="entry name" value="ArsR-like_HTH"/>
</dbReference>
<dbReference type="Gene3D" id="3.30.460.10">
    <property type="entry name" value="Beta Polymerase, domain 2"/>
    <property type="match status" value="1"/>
</dbReference>
<dbReference type="CDD" id="cd00090">
    <property type="entry name" value="HTH_ARSR"/>
    <property type="match status" value="1"/>
</dbReference>
<dbReference type="Proteomes" id="UP001501074">
    <property type="component" value="Unassembled WGS sequence"/>
</dbReference>
<proteinExistence type="predicted"/>
<dbReference type="EMBL" id="BAAAZO010000006">
    <property type="protein sequence ID" value="GAA3620331.1"/>
    <property type="molecule type" value="Genomic_DNA"/>
</dbReference>
<dbReference type="Gene3D" id="1.10.10.10">
    <property type="entry name" value="Winged helix-like DNA-binding domain superfamily/Winged helix DNA-binding domain"/>
    <property type="match status" value="1"/>
</dbReference>
<evidence type="ECO:0000313" key="1">
    <source>
        <dbReference type="EMBL" id="GAA3620331.1"/>
    </source>
</evidence>